<accession>A0ABW2N456</accession>
<evidence type="ECO:0000313" key="3">
    <source>
        <dbReference type="EMBL" id="MFC7360448.1"/>
    </source>
</evidence>
<organism evidence="3 4">
    <name type="scientific">Nocardioides astragali</name>
    <dbReference type="NCBI Taxonomy" id="1776736"/>
    <lineage>
        <taxon>Bacteria</taxon>
        <taxon>Bacillati</taxon>
        <taxon>Actinomycetota</taxon>
        <taxon>Actinomycetes</taxon>
        <taxon>Propionibacteriales</taxon>
        <taxon>Nocardioidaceae</taxon>
        <taxon>Nocardioides</taxon>
    </lineage>
</organism>
<keyword evidence="4" id="KW-1185">Reference proteome</keyword>
<feature type="compositionally biased region" description="Low complexity" evidence="1">
    <location>
        <begin position="60"/>
        <end position="87"/>
    </location>
</feature>
<evidence type="ECO:0000313" key="4">
    <source>
        <dbReference type="Proteomes" id="UP001596524"/>
    </source>
</evidence>
<gene>
    <name evidence="3" type="ORF">ACFQO6_09225</name>
</gene>
<sequence>MRPTSSLAVGVAVWLLVVAVGSTLVWVVISRAGDGVVSSQPPAPATGQPTPDASARSPRSESNPSTSSPSPSPSSSTPPAAGPARRTWQGVGGQVTVECRGPAASLVNAIPDSGFGFEIDDRGPDRVRVELERASDGDRSRIEARCVDGIPVFEAEVDVD</sequence>
<keyword evidence="2" id="KW-0812">Transmembrane</keyword>
<dbReference type="Proteomes" id="UP001596524">
    <property type="component" value="Unassembled WGS sequence"/>
</dbReference>
<keyword evidence="2" id="KW-0472">Membrane</keyword>
<feature type="region of interest" description="Disordered" evidence="1">
    <location>
        <begin position="35"/>
        <end position="91"/>
    </location>
</feature>
<dbReference type="EMBL" id="JBHTCH010000012">
    <property type="protein sequence ID" value="MFC7360448.1"/>
    <property type="molecule type" value="Genomic_DNA"/>
</dbReference>
<feature type="transmembrane region" description="Helical" evidence="2">
    <location>
        <begin position="7"/>
        <end position="29"/>
    </location>
</feature>
<comment type="caution">
    <text evidence="3">The sequence shown here is derived from an EMBL/GenBank/DDBJ whole genome shotgun (WGS) entry which is preliminary data.</text>
</comment>
<proteinExistence type="predicted"/>
<protein>
    <recommendedName>
        <fullName evidence="5">Septum formation initiator</fullName>
    </recommendedName>
</protein>
<reference evidence="4" key="1">
    <citation type="journal article" date="2019" name="Int. J. Syst. Evol. Microbiol.">
        <title>The Global Catalogue of Microorganisms (GCM) 10K type strain sequencing project: providing services to taxonomists for standard genome sequencing and annotation.</title>
        <authorList>
            <consortium name="The Broad Institute Genomics Platform"/>
            <consortium name="The Broad Institute Genome Sequencing Center for Infectious Disease"/>
            <person name="Wu L."/>
            <person name="Ma J."/>
        </authorList>
    </citation>
    <scope>NUCLEOTIDE SEQUENCE [LARGE SCALE GENOMIC DNA]</scope>
    <source>
        <strain evidence="4">FCH27</strain>
    </source>
</reference>
<evidence type="ECO:0000256" key="1">
    <source>
        <dbReference type="SAM" id="MobiDB-lite"/>
    </source>
</evidence>
<evidence type="ECO:0008006" key="5">
    <source>
        <dbReference type="Google" id="ProtNLM"/>
    </source>
</evidence>
<dbReference type="RefSeq" id="WP_255891713.1">
    <property type="nucleotide sequence ID" value="NZ_JAFMZM010000005.1"/>
</dbReference>
<name>A0ABW2N456_9ACTN</name>
<evidence type="ECO:0000256" key="2">
    <source>
        <dbReference type="SAM" id="Phobius"/>
    </source>
</evidence>
<keyword evidence="2" id="KW-1133">Transmembrane helix</keyword>